<dbReference type="InterPro" id="IPR008271">
    <property type="entry name" value="Ser/Thr_kinase_AS"/>
</dbReference>
<feature type="chain" id="PRO_5025415115" description="non-specific serine/threonine protein kinase" evidence="25">
    <location>
        <begin position="29"/>
        <end position="962"/>
    </location>
</feature>
<evidence type="ECO:0000256" key="8">
    <source>
        <dbReference type="ARBA" id="ARBA00022553"/>
    </source>
</evidence>
<dbReference type="InterPro" id="IPR011009">
    <property type="entry name" value="Kinase-like_dom_sf"/>
</dbReference>
<keyword evidence="7" id="KW-0723">Serine/threonine-protein kinase</keyword>
<comment type="catalytic activity">
    <reaction evidence="21">
        <text>L-threonyl-[protein] + ATP = O-phospho-L-threonyl-[protein] + ADP + H(+)</text>
        <dbReference type="Rhea" id="RHEA:46608"/>
        <dbReference type="Rhea" id="RHEA-COMP:11060"/>
        <dbReference type="Rhea" id="RHEA-COMP:11605"/>
        <dbReference type="ChEBI" id="CHEBI:15378"/>
        <dbReference type="ChEBI" id="CHEBI:30013"/>
        <dbReference type="ChEBI" id="CHEBI:30616"/>
        <dbReference type="ChEBI" id="CHEBI:61977"/>
        <dbReference type="ChEBI" id="CHEBI:456216"/>
        <dbReference type="EC" id="2.7.11.1"/>
    </reaction>
</comment>
<evidence type="ECO:0000256" key="3">
    <source>
        <dbReference type="ARBA" id="ARBA00008684"/>
    </source>
</evidence>
<evidence type="ECO:0000256" key="22">
    <source>
        <dbReference type="ARBA" id="ARBA00048679"/>
    </source>
</evidence>
<sequence>MAASPCFRILLSMMLLWVQYYLASVADAKTLPNITTDRDALLALKARISYDPYSILASNWSTSVSMCNWVGVTCGSRHNRVTILDLSFMGLVGTIPPHVGNLSFLATLAIPNNSFHGSIPVELAHLCRLRILHFRFNNLDGEIPLGMGLLSRLEYLNLADNHFTGTIPSSLSNLTSLHLFALSYNALFGSVPSSFFNLLRMQGIYLAGNKLSGPIPSISNNMPSIQTIDLQDNEMSGGLSTNSFDHLPNLKYLIVSGNQLDGGLPSSLFECKQLQHLSLSFNKLTGRVPKEIGNLIALTYLYLEFNNFEGRLPPEIGNLGMLADLRLQNNNFEGRVPREIRNLIMLTTLYLADNNFEGRLPQEIGNLTALTYLRIGFNNFEGLFLPNLQQIFLFGNELSGTIPSSISNASQVTDLDLAQNSFSGSIPKTLGNLRLLQWLNLEFNKLTVESTEFYDSFELMEPYIPLGDQLVIKFSNGSLSAKVGNMKVLTQLDLSTNQLSGGIPMTIGGLKDLVVLYVSNNRLEGAIPQSFGELVSLVILELCNNSFSGEIPKSLEALSYLKYLNVSFNRLRGEVPMGGSFVNFTIASFMSNDALCGAPRLQLPLCDTRVQKNTSKHILKFILPTISLTILALVLVLVWTRCIKRNAKSTLFDAELSPLAQWRRISQQELIQATDGFSLNNLLGEGSFGSVYKGTLSDGMNIATKVLNLQVEAAFKSFDVESEVLRNVRHRNLLKIISVCSNTDFKALVLEYMPNGSLEKWLHSNNHFLNILQRLNIVIDVASALEYLHHGYCTSIVHCDLKPSNVLLDEDMSAHVADFGISKLLGDGDSRTWTITLATIGYMAPEYGSHGIVSTRGDMYSFGILLMETFTRKRPTDDMFIGEMSLKHWVDVSLPHAVIDIIDPNLLRNERDDDAVKECISSLMGLAMGCCAESPEQRTNIVNVSATLNKIKLKLLKDIGQS</sequence>
<keyword evidence="9" id="KW-0433">Leucine-rich repeat</keyword>
<dbReference type="InterPro" id="IPR013210">
    <property type="entry name" value="LRR_N_plant-typ"/>
</dbReference>
<evidence type="ECO:0000256" key="16">
    <source>
        <dbReference type="ARBA" id="ARBA00022840"/>
    </source>
</evidence>
<gene>
    <name evidence="27" type="ORF">CJ030_MR3G025335</name>
</gene>
<comment type="caution">
    <text evidence="27">The sequence shown here is derived from an EMBL/GenBank/DDBJ whole genome shotgun (WGS) entry which is preliminary data.</text>
</comment>
<reference evidence="27 28" key="1">
    <citation type="journal article" date="2019" name="Plant Biotechnol. J.">
        <title>The red bayberry genome and genetic basis of sex determination.</title>
        <authorList>
            <person name="Jia H.M."/>
            <person name="Jia H.J."/>
            <person name="Cai Q.L."/>
            <person name="Wang Y."/>
            <person name="Zhao H.B."/>
            <person name="Yang W.F."/>
            <person name="Wang G.Y."/>
            <person name="Li Y.H."/>
            <person name="Zhan D.L."/>
            <person name="Shen Y.T."/>
            <person name="Niu Q.F."/>
            <person name="Chang L."/>
            <person name="Qiu J."/>
            <person name="Zhao L."/>
            <person name="Xie H.B."/>
            <person name="Fu W.Y."/>
            <person name="Jin J."/>
            <person name="Li X.W."/>
            <person name="Jiao Y."/>
            <person name="Zhou C.C."/>
            <person name="Tu T."/>
            <person name="Chai C.Y."/>
            <person name="Gao J.L."/>
            <person name="Fan L.J."/>
            <person name="van de Weg E."/>
            <person name="Wang J.Y."/>
            <person name="Gao Z.S."/>
        </authorList>
    </citation>
    <scope>NUCLEOTIDE SEQUENCE [LARGE SCALE GENOMIC DNA]</scope>
    <source>
        <tissue evidence="27">Leaves</tissue>
    </source>
</reference>
<keyword evidence="28" id="KW-1185">Reference proteome</keyword>
<dbReference type="SUPFAM" id="SSF56112">
    <property type="entry name" value="Protein kinase-like (PK-like)"/>
    <property type="match status" value="1"/>
</dbReference>
<keyword evidence="16 23" id="KW-0067">ATP-binding</keyword>
<dbReference type="FunFam" id="1.10.510.10:FF:000358">
    <property type="entry name" value="Putative leucine-rich repeat receptor-like serine/threonine-protein kinase"/>
    <property type="match status" value="1"/>
</dbReference>
<dbReference type="PANTHER" id="PTHR27008:SF585">
    <property type="entry name" value="PROTEIN KINASE DOMAIN-CONTAINING PROTEIN"/>
    <property type="match status" value="1"/>
</dbReference>
<dbReference type="InterPro" id="IPR051809">
    <property type="entry name" value="Plant_receptor-like_S/T_kinase"/>
</dbReference>
<dbReference type="PROSITE" id="PS50011">
    <property type="entry name" value="PROTEIN_KINASE_DOM"/>
    <property type="match status" value="1"/>
</dbReference>
<protein>
    <recommendedName>
        <fullName evidence="5">non-specific serine/threonine protein kinase</fullName>
        <ecNumber evidence="5">2.7.11.1</ecNumber>
    </recommendedName>
</protein>
<name>A0A6A1W6S4_9ROSI</name>
<dbReference type="OrthoDB" id="676979at2759"/>
<dbReference type="FunFam" id="3.80.10.10:FF:000275">
    <property type="entry name" value="Leucine-rich repeat receptor-like protein kinase"/>
    <property type="match status" value="1"/>
</dbReference>
<evidence type="ECO:0000256" key="14">
    <source>
        <dbReference type="ARBA" id="ARBA00022741"/>
    </source>
</evidence>
<dbReference type="Pfam" id="PF13855">
    <property type="entry name" value="LRR_8"/>
    <property type="match status" value="3"/>
</dbReference>
<evidence type="ECO:0000313" key="27">
    <source>
        <dbReference type="EMBL" id="KAB1220974.1"/>
    </source>
</evidence>
<dbReference type="InterPro" id="IPR003591">
    <property type="entry name" value="Leu-rich_rpt_typical-subtyp"/>
</dbReference>
<dbReference type="InterPro" id="IPR017441">
    <property type="entry name" value="Protein_kinase_ATP_BS"/>
</dbReference>
<dbReference type="InterPro" id="IPR032675">
    <property type="entry name" value="LRR_dom_sf"/>
</dbReference>
<comment type="catalytic activity">
    <reaction evidence="22">
        <text>L-seryl-[protein] + ATP = O-phospho-L-seryl-[protein] + ADP + H(+)</text>
        <dbReference type="Rhea" id="RHEA:17989"/>
        <dbReference type="Rhea" id="RHEA-COMP:9863"/>
        <dbReference type="Rhea" id="RHEA-COMP:11604"/>
        <dbReference type="ChEBI" id="CHEBI:15378"/>
        <dbReference type="ChEBI" id="CHEBI:29999"/>
        <dbReference type="ChEBI" id="CHEBI:30616"/>
        <dbReference type="ChEBI" id="CHEBI:83421"/>
        <dbReference type="ChEBI" id="CHEBI:456216"/>
        <dbReference type="EC" id="2.7.11.1"/>
    </reaction>
</comment>
<keyword evidence="19" id="KW-0675">Receptor</keyword>
<proteinExistence type="inferred from homology"/>
<dbReference type="FunFam" id="3.30.200.20:FF:000661">
    <property type="entry name" value="Serine-threonine protein kinase plant-type"/>
    <property type="match status" value="1"/>
</dbReference>
<evidence type="ECO:0000256" key="5">
    <source>
        <dbReference type="ARBA" id="ARBA00012513"/>
    </source>
</evidence>
<evidence type="ECO:0000256" key="24">
    <source>
        <dbReference type="SAM" id="Phobius"/>
    </source>
</evidence>
<comment type="similarity">
    <text evidence="4">Belongs to the RLP family.</text>
</comment>
<evidence type="ECO:0000259" key="26">
    <source>
        <dbReference type="PROSITE" id="PS50011"/>
    </source>
</evidence>
<dbReference type="SMART" id="SM00220">
    <property type="entry name" value="S_TKc"/>
    <property type="match status" value="1"/>
</dbReference>
<keyword evidence="12 25" id="KW-0732">Signal</keyword>
<accession>A0A6A1W6S4</accession>
<dbReference type="GO" id="GO:0005524">
    <property type="term" value="F:ATP binding"/>
    <property type="evidence" value="ECO:0007669"/>
    <property type="project" value="UniProtKB-UniRule"/>
</dbReference>
<comment type="similarity">
    <text evidence="3">Belongs to the protein kinase superfamily. Ser/Thr protein kinase family.</text>
</comment>
<dbReference type="Gene3D" id="3.80.10.10">
    <property type="entry name" value="Ribonuclease Inhibitor"/>
    <property type="match status" value="4"/>
</dbReference>
<evidence type="ECO:0000256" key="6">
    <source>
        <dbReference type="ARBA" id="ARBA00022475"/>
    </source>
</evidence>
<dbReference type="Gene3D" id="3.30.200.20">
    <property type="entry name" value="Phosphorylase Kinase, domain 1"/>
    <property type="match status" value="1"/>
</dbReference>
<dbReference type="Pfam" id="PF07714">
    <property type="entry name" value="PK_Tyr_Ser-Thr"/>
    <property type="match status" value="1"/>
</dbReference>
<evidence type="ECO:0000313" key="28">
    <source>
        <dbReference type="Proteomes" id="UP000516437"/>
    </source>
</evidence>
<organism evidence="27 28">
    <name type="scientific">Morella rubra</name>
    <name type="common">Chinese bayberry</name>
    <dbReference type="NCBI Taxonomy" id="262757"/>
    <lineage>
        <taxon>Eukaryota</taxon>
        <taxon>Viridiplantae</taxon>
        <taxon>Streptophyta</taxon>
        <taxon>Embryophyta</taxon>
        <taxon>Tracheophyta</taxon>
        <taxon>Spermatophyta</taxon>
        <taxon>Magnoliopsida</taxon>
        <taxon>eudicotyledons</taxon>
        <taxon>Gunneridae</taxon>
        <taxon>Pentapetalae</taxon>
        <taxon>rosids</taxon>
        <taxon>fabids</taxon>
        <taxon>Fagales</taxon>
        <taxon>Myricaceae</taxon>
        <taxon>Morella</taxon>
    </lineage>
</organism>
<keyword evidence="8" id="KW-0597">Phosphoprotein</keyword>
<keyword evidence="15" id="KW-0418">Kinase</keyword>
<feature type="signal peptide" evidence="25">
    <location>
        <begin position="1"/>
        <end position="28"/>
    </location>
</feature>
<evidence type="ECO:0000256" key="1">
    <source>
        <dbReference type="ARBA" id="ARBA00004162"/>
    </source>
</evidence>
<dbReference type="Gene3D" id="1.10.510.10">
    <property type="entry name" value="Transferase(Phosphotransferase) domain 1"/>
    <property type="match status" value="1"/>
</dbReference>
<evidence type="ECO:0000256" key="11">
    <source>
        <dbReference type="ARBA" id="ARBA00022692"/>
    </source>
</evidence>
<dbReference type="SMART" id="SM00369">
    <property type="entry name" value="LRR_TYP"/>
    <property type="match status" value="8"/>
</dbReference>
<feature type="domain" description="Protein kinase" evidence="26">
    <location>
        <begin position="677"/>
        <end position="948"/>
    </location>
</feature>
<dbReference type="InterPro" id="IPR000719">
    <property type="entry name" value="Prot_kinase_dom"/>
</dbReference>
<keyword evidence="17 24" id="KW-1133">Transmembrane helix</keyword>
<evidence type="ECO:0000256" key="17">
    <source>
        <dbReference type="ARBA" id="ARBA00022989"/>
    </source>
</evidence>
<dbReference type="PROSITE" id="PS00107">
    <property type="entry name" value="PROTEIN_KINASE_ATP"/>
    <property type="match status" value="1"/>
</dbReference>
<dbReference type="AlphaFoldDB" id="A0A6A1W6S4"/>
<feature type="binding site" evidence="23">
    <location>
        <position position="716"/>
    </location>
    <ligand>
        <name>ATP</name>
        <dbReference type="ChEBI" id="CHEBI:30616"/>
    </ligand>
</feature>
<evidence type="ECO:0000256" key="12">
    <source>
        <dbReference type="ARBA" id="ARBA00022729"/>
    </source>
</evidence>
<evidence type="ECO:0000256" key="20">
    <source>
        <dbReference type="ARBA" id="ARBA00023180"/>
    </source>
</evidence>
<keyword evidence="10" id="KW-0808">Transferase</keyword>
<dbReference type="Pfam" id="PF08263">
    <property type="entry name" value="LRRNT_2"/>
    <property type="match status" value="1"/>
</dbReference>
<evidence type="ECO:0000256" key="15">
    <source>
        <dbReference type="ARBA" id="ARBA00022777"/>
    </source>
</evidence>
<evidence type="ECO:0000256" key="19">
    <source>
        <dbReference type="ARBA" id="ARBA00023170"/>
    </source>
</evidence>
<dbReference type="SUPFAM" id="SSF52058">
    <property type="entry name" value="L domain-like"/>
    <property type="match status" value="2"/>
</dbReference>
<evidence type="ECO:0000256" key="13">
    <source>
        <dbReference type="ARBA" id="ARBA00022737"/>
    </source>
</evidence>
<evidence type="ECO:0000256" key="10">
    <source>
        <dbReference type="ARBA" id="ARBA00022679"/>
    </source>
</evidence>
<evidence type="ECO:0000256" key="4">
    <source>
        <dbReference type="ARBA" id="ARBA00009592"/>
    </source>
</evidence>
<keyword evidence="13" id="KW-0677">Repeat</keyword>
<dbReference type="EC" id="2.7.11.1" evidence="5"/>
<evidence type="ECO:0000256" key="23">
    <source>
        <dbReference type="PROSITE-ProRule" id="PRU10141"/>
    </source>
</evidence>
<evidence type="ECO:0000256" key="7">
    <source>
        <dbReference type="ARBA" id="ARBA00022527"/>
    </source>
</evidence>
<dbReference type="Proteomes" id="UP000516437">
    <property type="component" value="Chromosome 3"/>
</dbReference>
<dbReference type="EMBL" id="RXIC02000021">
    <property type="protein sequence ID" value="KAB1220974.1"/>
    <property type="molecule type" value="Genomic_DNA"/>
</dbReference>
<keyword evidence="6" id="KW-1003">Cell membrane</keyword>
<keyword evidence="14 23" id="KW-0547">Nucleotide-binding</keyword>
<dbReference type="PROSITE" id="PS00108">
    <property type="entry name" value="PROTEIN_KINASE_ST"/>
    <property type="match status" value="1"/>
</dbReference>
<keyword evidence="20" id="KW-0325">Glycoprotein</keyword>
<dbReference type="PANTHER" id="PTHR27008">
    <property type="entry name" value="OS04G0122200 PROTEIN"/>
    <property type="match status" value="1"/>
</dbReference>
<keyword evidence="18 24" id="KW-0472">Membrane</keyword>
<evidence type="ECO:0000256" key="2">
    <source>
        <dbReference type="ARBA" id="ARBA00004479"/>
    </source>
</evidence>
<dbReference type="InterPro" id="IPR001245">
    <property type="entry name" value="Ser-Thr/Tyr_kinase_cat_dom"/>
</dbReference>
<keyword evidence="11 24" id="KW-0812">Transmembrane</keyword>
<dbReference type="Pfam" id="PF00560">
    <property type="entry name" value="LRR_1"/>
    <property type="match status" value="5"/>
</dbReference>
<feature type="transmembrane region" description="Helical" evidence="24">
    <location>
        <begin position="618"/>
        <end position="639"/>
    </location>
</feature>
<evidence type="ECO:0000256" key="18">
    <source>
        <dbReference type="ARBA" id="ARBA00023136"/>
    </source>
</evidence>
<dbReference type="FunFam" id="3.80.10.10:FF:000095">
    <property type="entry name" value="LRR receptor-like serine/threonine-protein kinase GSO1"/>
    <property type="match status" value="2"/>
</dbReference>
<dbReference type="GO" id="GO:0004674">
    <property type="term" value="F:protein serine/threonine kinase activity"/>
    <property type="evidence" value="ECO:0007669"/>
    <property type="project" value="UniProtKB-KW"/>
</dbReference>
<dbReference type="GO" id="GO:0005886">
    <property type="term" value="C:plasma membrane"/>
    <property type="evidence" value="ECO:0007669"/>
    <property type="project" value="UniProtKB-SubCell"/>
</dbReference>
<evidence type="ECO:0000256" key="21">
    <source>
        <dbReference type="ARBA" id="ARBA00047899"/>
    </source>
</evidence>
<dbReference type="InterPro" id="IPR001611">
    <property type="entry name" value="Leu-rich_rpt"/>
</dbReference>
<evidence type="ECO:0000256" key="25">
    <source>
        <dbReference type="SAM" id="SignalP"/>
    </source>
</evidence>
<comment type="subcellular location">
    <subcellularLocation>
        <location evidence="1">Cell membrane</location>
        <topology evidence="1">Single-pass membrane protein</topology>
    </subcellularLocation>
    <subcellularLocation>
        <location evidence="2">Membrane</location>
        <topology evidence="2">Single-pass type I membrane protein</topology>
    </subcellularLocation>
</comment>
<evidence type="ECO:0000256" key="9">
    <source>
        <dbReference type="ARBA" id="ARBA00022614"/>
    </source>
</evidence>